<reference evidence="1" key="1">
    <citation type="journal article" date="2023" name="Insect Mol. Biol.">
        <title>Genome sequencing provides insights into the evolution of gene families encoding plant cell wall-degrading enzymes in longhorned beetles.</title>
        <authorList>
            <person name="Shin N.R."/>
            <person name="Okamura Y."/>
            <person name="Kirsch R."/>
            <person name="Pauchet Y."/>
        </authorList>
    </citation>
    <scope>NUCLEOTIDE SEQUENCE</scope>
    <source>
        <strain evidence="1">RBIC_L_NR</strain>
    </source>
</reference>
<dbReference type="AlphaFoldDB" id="A0AAV8YHL0"/>
<dbReference type="EMBL" id="JANEYF010002177">
    <property type="protein sequence ID" value="KAJ8950380.1"/>
    <property type="molecule type" value="Genomic_DNA"/>
</dbReference>
<name>A0AAV8YHL0_9CUCU</name>
<gene>
    <name evidence="1" type="ORF">NQ314_007919</name>
</gene>
<evidence type="ECO:0000313" key="2">
    <source>
        <dbReference type="Proteomes" id="UP001162156"/>
    </source>
</evidence>
<keyword evidence="2" id="KW-1185">Reference proteome</keyword>
<evidence type="ECO:0000313" key="1">
    <source>
        <dbReference type="EMBL" id="KAJ8950380.1"/>
    </source>
</evidence>
<accession>A0AAV8YHL0</accession>
<comment type="caution">
    <text evidence="1">The sequence shown here is derived from an EMBL/GenBank/DDBJ whole genome shotgun (WGS) entry which is preliminary data.</text>
</comment>
<dbReference type="Proteomes" id="UP001162156">
    <property type="component" value="Unassembled WGS sequence"/>
</dbReference>
<proteinExistence type="predicted"/>
<protein>
    <submittedName>
        <fullName evidence="1">Uncharacterized protein</fullName>
    </submittedName>
</protein>
<organism evidence="1 2">
    <name type="scientific">Rhamnusium bicolor</name>
    <dbReference type="NCBI Taxonomy" id="1586634"/>
    <lineage>
        <taxon>Eukaryota</taxon>
        <taxon>Metazoa</taxon>
        <taxon>Ecdysozoa</taxon>
        <taxon>Arthropoda</taxon>
        <taxon>Hexapoda</taxon>
        <taxon>Insecta</taxon>
        <taxon>Pterygota</taxon>
        <taxon>Neoptera</taxon>
        <taxon>Endopterygota</taxon>
        <taxon>Coleoptera</taxon>
        <taxon>Polyphaga</taxon>
        <taxon>Cucujiformia</taxon>
        <taxon>Chrysomeloidea</taxon>
        <taxon>Cerambycidae</taxon>
        <taxon>Lepturinae</taxon>
        <taxon>Rhagiini</taxon>
        <taxon>Rhamnusium</taxon>
    </lineage>
</organism>
<sequence length="83" mass="9206">MRENNPLGKCSDTQVFVKDGWTHCIDTCREKTMCGEVEVPEDHLDACRTCNSTGQHCGIAQGSKAGKGIPDFDFIFLRFSHAN</sequence>